<keyword evidence="2" id="KW-1185">Reference proteome</keyword>
<evidence type="ECO:0000313" key="2">
    <source>
        <dbReference type="Proteomes" id="UP000813444"/>
    </source>
</evidence>
<dbReference type="EMBL" id="JAGPNK010000017">
    <property type="protein sequence ID" value="KAH7305981.1"/>
    <property type="molecule type" value="Genomic_DNA"/>
</dbReference>
<comment type="caution">
    <text evidence="1">The sequence shown here is derived from an EMBL/GenBank/DDBJ whole genome shotgun (WGS) entry which is preliminary data.</text>
</comment>
<organism evidence="1 2">
    <name type="scientific">Stachybotrys elegans</name>
    <dbReference type="NCBI Taxonomy" id="80388"/>
    <lineage>
        <taxon>Eukaryota</taxon>
        <taxon>Fungi</taxon>
        <taxon>Dikarya</taxon>
        <taxon>Ascomycota</taxon>
        <taxon>Pezizomycotina</taxon>
        <taxon>Sordariomycetes</taxon>
        <taxon>Hypocreomycetidae</taxon>
        <taxon>Hypocreales</taxon>
        <taxon>Stachybotryaceae</taxon>
        <taxon>Stachybotrys</taxon>
    </lineage>
</organism>
<proteinExistence type="predicted"/>
<accession>A0A8K0SBX7</accession>
<reference evidence="1" key="1">
    <citation type="journal article" date="2021" name="Nat. Commun.">
        <title>Genetic determinants of endophytism in the Arabidopsis root mycobiome.</title>
        <authorList>
            <person name="Mesny F."/>
            <person name="Miyauchi S."/>
            <person name="Thiergart T."/>
            <person name="Pickel B."/>
            <person name="Atanasova L."/>
            <person name="Karlsson M."/>
            <person name="Huettel B."/>
            <person name="Barry K.W."/>
            <person name="Haridas S."/>
            <person name="Chen C."/>
            <person name="Bauer D."/>
            <person name="Andreopoulos W."/>
            <person name="Pangilinan J."/>
            <person name="LaButti K."/>
            <person name="Riley R."/>
            <person name="Lipzen A."/>
            <person name="Clum A."/>
            <person name="Drula E."/>
            <person name="Henrissat B."/>
            <person name="Kohler A."/>
            <person name="Grigoriev I.V."/>
            <person name="Martin F.M."/>
            <person name="Hacquard S."/>
        </authorList>
    </citation>
    <scope>NUCLEOTIDE SEQUENCE</scope>
    <source>
        <strain evidence="1">MPI-CAGE-CH-0235</strain>
    </source>
</reference>
<gene>
    <name evidence="1" type="ORF">B0I35DRAFT_111038</name>
</gene>
<evidence type="ECO:0000313" key="1">
    <source>
        <dbReference type="EMBL" id="KAH7305981.1"/>
    </source>
</evidence>
<dbReference type="AlphaFoldDB" id="A0A8K0SBX7"/>
<name>A0A8K0SBX7_9HYPO</name>
<sequence>MKHRTLLLSSTLLRLDMTKRVECGREGRSKFSEMRDDVTPSETKSVCALDASTPSFGGCLKIFAPCSARLPCCLPCQGAVFPASWRTVHVHGQGGTALLSHGSGRPVTLHDQSRVYDGWSERGVIGRRSREASTKE</sequence>
<protein>
    <submittedName>
        <fullName evidence="1">Uncharacterized protein</fullName>
    </submittedName>
</protein>
<dbReference type="Proteomes" id="UP000813444">
    <property type="component" value="Unassembled WGS sequence"/>
</dbReference>